<accession>A0A238D3X8</accession>
<reference evidence="2 3" key="1">
    <citation type="submission" date="2016-06" db="EMBL/GenBank/DDBJ databases">
        <authorList>
            <person name="Kjaerup R.B."/>
            <person name="Dalgaard T.S."/>
            <person name="Juul-Madsen H.R."/>
        </authorList>
    </citation>
    <scope>NUCLEOTIDE SEQUENCE [LARGE SCALE GENOMIC DNA]</scope>
    <source>
        <strain evidence="2 3">DSM 16361</strain>
    </source>
</reference>
<organism evidence="2 3">
    <name type="scientific">Thiomonas delicata</name>
    <name type="common">Thiomonas cuprina</name>
    <dbReference type="NCBI Taxonomy" id="364030"/>
    <lineage>
        <taxon>Bacteria</taxon>
        <taxon>Pseudomonadati</taxon>
        <taxon>Pseudomonadota</taxon>
        <taxon>Betaproteobacteria</taxon>
        <taxon>Burkholderiales</taxon>
        <taxon>Thiomonas</taxon>
    </lineage>
</organism>
<feature type="region of interest" description="Disordered" evidence="1">
    <location>
        <begin position="250"/>
        <end position="273"/>
    </location>
</feature>
<keyword evidence="3" id="KW-1185">Reference proteome</keyword>
<name>A0A238D3X8_THIDL</name>
<dbReference type="OrthoDB" id="5145224at2"/>
<protein>
    <submittedName>
        <fullName evidence="2">Uncharacterized protein</fullName>
    </submittedName>
</protein>
<gene>
    <name evidence="2" type="ORF">THIARS_60721</name>
</gene>
<sequence length="314" mass="34188">MAPDSDSKDDVASKIARDRSPSFPFISLKAAVDRLVALEGKFGRHPAPAEKVGLAWSMKEKSSQAFQTLAALKAYGLVEYQGSNKDRQAMLTDDARTYLRAQQQEIKAGVLKSCALRPKALATYWKQWGADRPIDEVCLDQLVIKDGFTQSAAATFLRVYDDTIDFAGLSGGDGETRIGDKDDALVAETNREDSSDRQVKIGDFVCWELNGVIQFAAKRVVGLSPDGMFAFVEGSSTGLSIKELIVVSAPPNAPSGAHPSPPSPPPGAGLKQDTFSLDEGTVVLQWPSSLSQESYDDFKDWIDLQLRKIKRSIQ</sequence>
<dbReference type="EMBL" id="FLMQ01000055">
    <property type="protein sequence ID" value="SBP88008.1"/>
    <property type="molecule type" value="Genomic_DNA"/>
</dbReference>
<evidence type="ECO:0000256" key="1">
    <source>
        <dbReference type="SAM" id="MobiDB-lite"/>
    </source>
</evidence>
<dbReference type="RefSeq" id="WP_094160116.1">
    <property type="nucleotide sequence ID" value="NZ_LT592170.1"/>
</dbReference>
<dbReference type="AlphaFoldDB" id="A0A238D3X8"/>
<evidence type="ECO:0000313" key="3">
    <source>
        <dbReference type="Proteomes" id="UP000214566"/>
    </source>
</evidence>
<evidence type="ECO:0000313" key="2">
    <source>
        <dbReference type="EMBL" id="SBP88008.1"/>
    </source>
</evidence>
<proteinExistence type="predicted"/>
<dbReference type="Proteomes" id="UP000214566">
    <property type="component" value="Unassembled WGS sequence"/>
</dbReference>